<proteinExistence type="predicted"/>
<name>A0A4Y8AX28_9FLAO</name>
<keyword evidence="3" id="KW-1185">Reference proteome</keyword>
<organism evidence="2 3">
    <name type="scientific">Gramella jeungdoensis</name>
    <dbReference type="NCBI Taxonomy" id="708091"/>
    <lineage>
        <taxon>Bacteria</taxon>
        <taxon>Pseudomonadati</taxon>
        <taxon>Bacteroidota</taxon>
        <taxon>Flavobacteriia</taxon>
        <taxon>Flavobacteriales</taxon>
        <taxon>Flavobacteriaceae</taxon>
        <taxon>Christiangramia</taxon>
    </lineage>
</organism>
<dbReference type="PANTHER" id="PTHR34203:SF15">
    <property type="entry name" value="SLL1173 PROTEIN"/>
    <property type="match status" value="1"/>
</dbReference>
<dbReference type="Gene3D" id="3.40.50.150">
    <property type="entry name" value="Vaccinia Virus protein VP39"/>
    <property type="match status" value="1"/>
</dbReference>
<evidence type="ECO:0000313" key="3">
    <source>
        <dbReference type="Proteomes" id="UP000298517"/>
    </source>
</evidence>
<reference evidence="2 3" key="1">
    <citation type="journal article" date="2011" name="J. Microbiol.">
        <title>Gramella jeungdoensis sp. nov., isolated from a solar saltern in Korea.</title>
        <authorList>
            <person name="Joung Y."/>
            <person name="Kim H."/>
            <person name="Jang T."/>
            <person name="Ahn T.S."/>
            <person name="Joh K."/>
        </authorList>
    </citation>
    <scope>NUCLEOTIDE SEQUENCE [LARGE SCALE GENOMIC DNA]</scope>
    <source>
        <strain evidence="2 3">KCTC 23123</strain>
    </source>
</reference>
<dbReference type="InterPro" id="IPR052514">
    <property type="entry name" value="SAM-dependent_MTase"/>
</dbReference>
<evidence type="ECO:0000259" key="1">
    <source>
        <dbReference type="Pfam" id="PF05050"/>
    </source>
</evidence>
<protein>
    <submittedName>
        <fullName evidence="2">FkbM family methyltransferase</fullName>
    </submittedName>
</protein>
<dbReference type="InterPro" id="IPR029063">
    <property type="entry name" value="SAM-dependent_MTases_sf"/>
</dbReference>
<feature type="domain" description="Methyltransferase FkbM" evidence="1">
    <location>
        <begin position="98"/>
        <end position="252"/>
    </location>
</feature>
<accession>A0A4Y8AX28</accession>
<dbReference type="Proteomes" id="UP000298517">
    <property type="component" value="Unassembled WGS sequence"/>
</dbReference>
<evidence type="ECO:0000313" key="2">
    <source>
        <dbReference type="EMBL" id="TEW76584.1"/>
    </source>
</evidence>
<dbReference type="EMBL" id="SNQI01000001">
    <property type="protein sequence ID" value="TEW76584.1"/>
    <property type="molecule type" value="Genomic_DNA"/>
</dbReference>
<dbReference type="AlphaFoldDB" id="A0A4Y8AX28"/>
<keyword evidence="2" id="KW-0808">Transferase</keyword>
<gene>
    <name evidence="2" type="ORF">E2488_01670</name>
</gene>
<keyword evidence="2" id="KW-0489">Methyltransferase</keyword>
<dbReference type="GO" id="GO:0008168">
    <property type="term" value="F:methyltransferase activity"/>
    <property type="evidence" value="ECO:0007669"/>
    <property type="project" value="UniProtKB-KW"/>
</dbReference>
<comment type="caution">
    <text evidence="2">The sequence shown here is derived from an EMBL/GenBank/DDBJ whole genome shotgun (WGS) entry which is preliminary data.</text>
</comment>
<dbReference type="GO" id="GO:0032259">
    <property type="term" value="P:methylation"/>
    <property type="evidence" value="ECO:0007669"/>
    <property type="project" value="UniProtKB-KW"/>
</dbReference>
<dbReference type="PANTHER" id="PTHR34203">
    <property type="entry name" value="METHYLTRANSFERASE, FKBM FAMILY PROTEIN"/>
    <property type="match status" value="1"/>
</dbReference>
<dbReference type="InterPro" id="IPR006342">
    <property type="entry name" value="FkbM_mtfrase"/>
</dbReference>
<dbReference type="SUPFAM" id="SSF53335">
    <property type="entry name" value="S-adenosyl-L-methionine-dependent methyltransferases"/>
    <property type="match status" value="1"/>
</dbReference>
<sequence length="302" mass="35358">MRKFKMKRAFRKIRKRAKQFKKHPITKRNRARALMSYIFFNIVVLFKNEIIYNWLGGLKIYIRKGDAGIVGNLYFGLYEFNESMFLLHFLREDDVFLDIGSNLGHYSLLASGIHKCKSIAIEPIPKTYKQLLRQINLNNLAGYIKALNIGVSSENLEMYFSTNRGTMNRIVTKGYNNSIKIPVKTVDSIINEDINLIKIDVEGYEKFVLLGCKETLQKSSLKAIIIEINESGNIYNIKNEEIENILFAHGFIPFKYDPINRKLINLNSYNKEQFNTIFIRDYEFVKERILKSKSINIWNKKI</sequence>
<dbReference type="Pfam" id="PF05050">
    <property type="entry name" value="Methyltransf_21"/>
    <property type="match status" value="1"/>
</dbReference>
<dbReference type="NCBIfam" id="TIGR01444">
    <property type="entry name" value="fkbM_fam"/>
    <property type="match status" value="1"/>
</dbReference>